<keyword evidence="2" id="KW-0472">Membrane</keyword>
<protein>
    <submittedName>
        <fullName evidence="4">FAD-binding oxidoreductase</fullName>
    </submittedName>
</protein>
<evidence type="ECO:0000259" key="3">
    <source>
        <dbReference type="Pfam" id="PF01266"/>
    </source>
</evidence>
<name>A0ABT3BFF4_9RHOB</name>
<keyword evidence="2" id="KW-0812">Transmembrane</keyword>
<dbReference type="PANTHER" id="PTHR13847:SF289">
    <property type="entry name" value="GLYCINE OXIDASE"/>
    <property type="match status" value="1"/>
</dbReference>
<comment type="caution">
    <text evidence="4">The sequence shown here is derived from an EMBL/GenBank/DDBJ whole genome shotgun (WGS) entry which is preliminary data.</text>
</comment>
<keyword evidence="1" id="KW-0560">Oxidoreductase</keyword>
<dbReference type="Pfam" id="PF01266">
    <property type="entry name" value="DAO"/>
    <property type="match status" value="1"/>
</dbReference>
<dbReference type="RefSeq" id="WP_263844146.1">
    <property type="nucleotide sequence ID" value="NZ_JALIEB010000005.1"/>
</dbReference>
<dbReference type="SUPFAM" id="SSF51905">
    <property type="entry name" value="FAD/NAD(P)-binding domain"/>
    <property type="match status" value="1"/>
</dbReference>
<keyword evidence="5" id="KW-1185">Reference proteome</keyword>
<evidence type="ECO:0000256" key="2">
    <source>
        <dbReference type="SAM" id="Phobius"/>
    </source>
</evidence>
<feature type="transmembrane region" description="Helical" evidence="2">
    <location>
        <begin position="42"/>
        <end position="62"/>
    </location>
</feature>
<proteinExistence type="predicted"/>
<organism evidence="4 5">
    <name type="scientific">Roseobacter sinensis</name>
    <dbReference type="NCBI Taxonomy" id="2931391"/>
    <lineage>
        <taxon>Bacteria</taxon>
        <taxon>Pseudomonadati</taxon>
        <taxon>Pseudomonadota</taxon>
        <taxon>Alphaproteobacteria</taxon>
        <taxon>Rhodobacterales</taxon>
        <taxon>Roseobacteraceae</taxon>
        <taxon>Roseobacter</taxon>
    </lineage>
</organism>
<accession>A0ABT3BFF4</accession>
<sequence length="414" mass="45118">MTRQVIIIGAGIVGVSTGIWLRRYGVEVMLVDRQAPGQGTSYGNAGVLAACSMVPVTAPGLIAKAPGMLRDKDFPLFLRWAYLPKLAPWLMRYLSHANDSETRRIAEGLTPIVADTVAQHKALVQGTPAAEWVTDSPYHFAYRDRAAFEADRYTWDLRREAGFVPEIAEDAEVQEIEPNLSTTIGCLATMQDHGFIRDPGGYVAALAEVFRDMGGQIRTADVTEFERVDDRVVAVCTTEGRLRCDEVVLATGVWSKPLMRKLGLKVPLESERGYHIVFEEARNGPLAPTMVARGKFVATPMAAGLRCAGVVEFGGLELGPSQAPFALLRRQVRSAYPALTHGREEEWMGHRPAPADSLPLIGEIGASGVYSAFGHHHIGLTGGPKTGRLIADLLTGRTPNIDLRRYSPNRFASS</sequence>
<dbReference type="EMBL" id="JALIEB010000005">
    <property type="protein sequence ID" value="MCV3271829.1"/>
    <property type="molecule type" value="Genomic_DNA"/>
</dbReference>
<dbReference type="PANTHER" id="PTHR13847">
    <property type="entry name" value="SARCOSINE DEHYDROGENASE-RELATED"/>
    <property type="match status" value="1"/>
</dbReference>
<dbReference type="InterPro" id="IPR036188">
    <property type="entry name" value="FAD/NAD-bd_sf"/>
</dbReference>
<keyword evidence="2" id="KW-1133">Transmembrane helix</keyword>
<dbReference type="Gene3D" id="3.50.50.60">
    <property type="entry name" value="FAD/NAD(P)-binding domain"/>
    <property type="match status" value="2"/>
</dbReference>
<feature type="transmembrane region" description="Helical" evidence="2">
    <location>
        <begin position="5"/>
        <end position="22"/>
    </location>
</feature>
<evidence type="ECO:0000256" key="1">
    <source>
        <dbReference type="ARBA" id="ARBA00023002"/>
    </source>
</evidence>
<dbReference type="SUPFAM" id="SSF54373">
    <property type="entry name" value="FAD-linked reductases, C-terminal domain"/>
    <property type="match status" value="1"/>
</dbReference>
<dbReference type="InterPro" id="IPR006076">
    <property type="entry name" value="FAD-dep_OxRdtase"/>
</dbReference>
<reference evidence="4 5" key="1">
    <citation type="submission" date="2022-04" db="EMBL/GenBank/DDBJ databases">
        <title>Roseobacter sp. WL0113 is a bacterium isolated from neritic sediment.</title>
        <authorList>
            <person name="Wang L."/>
            <person name="He W."/>
            <person name="Zhang D.-F."/>
        </authorList>
    </citation>
    <scope>NUCLEOTIDE SEQUENCE [LARGE SCALE GENOMIC DNA]</scope>
    <source>
        <strain evidence="4 5">WL0113</strain>
    </source>
</reference>
<dbReference type="Proteomes" id="UP001208690">
    <property type="component" value="Unassembled WGS sequence"/>
</dbReference>
<evidence type="ECO:0000313" key="5">
    <source>
        <dbReference type="Proteomes" id="UP001208690"/>
    </source>
</evidence>
<feature type="domain" description="FAD dependent oxidoreductase" evidence="3">
    <location>
        <begin position="5"/>
        <end position="393"/>
    </location>
</feature>
<evidence type="ECO:0000313" key="4">
    <source>
        <dbReference type="EMBL" id="MCV3271829.1"/>
    </source>
</evidence>
<gene>
    <name evidence="4" type="ORF">MUB52_10345</name>
</gene>
<dbReference type="Gene3D" id="3.30.9.10">
    <property type="entry name" value="D-Amino Acid Oxidase, subunit A, domain 2"/>
    <property type="match status" value="1"/>
</dbReference>